<feature type="transmembrane region" description="Helical" evidence="13">
    <location>
        <begin position="6"/>
        <end position="23"/>
    </location>
</feature>
<evidence type="ECO:0000256" key="6">
    <source>
        <dbReference type="ARBA" id="ARBA00022989"/>
    </source>
</evidence>
<evidence type="ECO:0000256" key="13">
    <source>
        <dbReference type="SAM" id="Phobius"/>
    </source>
</evidence>
<keyword evidence="9 12" id="KW-0503">Monooxygenase</keyword>
<comment type="similarity">
    <text evidence="2 12">Belongs to the cytochrome P450 family.</text>
</comment>
<evidence type="ECO:0000256" key="10">
    <source>
        <dbReference type="ARBA" id="ARBA00023136"/>
    </source>
</evidence>
<dbReference type="AlphaFoldDB" id="A0A4S4D8H3"/>
<gene>
    <name evidence="14" type="ORF">TEA_017826</name>
</gene>
<evidence type="ECO:0000256" key="7">
    <source>
        <dbReference type="ARBA" id="ARBA00023002"/>
    </source>
</evidence>
<dbReference type="Pfam" id="PF00067">
    <property type="entry name" value="p450"/>
    <property type="match status" value="2"/>
</dbReference>
<keyword evidence="7 12" id="KW-0560">Oxidoreductase</keyword>
<comment type="caution">
    <text evidence="14">The sequence shown here is derived from an EMBL/GenBank/DDBJ whole genome shotgun (WGS) entry which is preliminary data.</text>
</comment>
<dbReference type="Gene3D" id="1.10.630.10">
    <property type="entry name" value="Cytochrome P450"/>
    <property type="match status" value="1"/>
</dbReference>
<name>A0A4S4D8H3_CAMSN</name>
<dbReference type="STRING" id="542762.A0A4S4D8H3"/>
<reference evidence="14 15" key="1">
    <citation type="journal article" date="2018" name="Proc. Natl. Acad. Sci. U.S.A.">
        <title>Draft genome sequence of Camellia sinensis var. sinensis provides insights into the evolution of the tea genome and tea quality.</title>
        <authorList>
            <person name="Wei C."/>
            <person name="Yang H."/>
            <person name="Wang S."/>
            <person name="Zhao J."/>
            <person name="Liu C."/>
            <person name="Gao L."/>
            <person name="Xia E."/>
            <person name="Lu Y."/>
            <person name="Tai Y."/>
            <person name="She G."/>
            <person name="Sun J."/>
            <person name="Cao H."/>
            <person name="Tong W."/>
            <person name="Gao Q."/>
            <person name="Li Y."/>
            <person name="Deng W."/>
            <person name="Jiang X."/>
            <person name="Wang W."/>
            <person name="Chen Q."/>
            <person name="Zhang S."/>
            <person name="Li H."/>
            <person name="Wu J."/>
            <person name="Wang P."/>
            <person name="Li P."/>
            <person name="Shi C."/>
            <person name="Zheng F."/>
            <person name="Jian J."/>
            <person name="Huang B."/>
            <person name="Shan D."/>
            <person name="Shi M."/>
            <person name="Fang C."/>
            <person name="Yue Y."/>
            <person name="Li F."/>
            <person name="Li D."/>
            <person name="Wei S."/>
            <person name="Han B."/>
            <person name="Jiang C."/>
            <person name="Yin Y."/>
            <person name="Xia T."/>
            <person name="Zhang Z."/>
            <person name="Bennetzen J.L."/>
            <person name="Zhao S."/>
            <person name="Wan X."/>
        </authorList>
    </citation>
    <scope>NUCLEOTIDE SEQUENCE [LARGE SCALE GENOMIC DNA]</scope>
    <source>
        <strain evidence="15">cv. Shuchazao</strain>
        <tissue evidence="14">Leaf</tissue>
    </source>
</reference>
<evidence type="ECO:0000256" key="4">
    <source>
        <dbReference type="ARBA" id="ARBA00022692"/>
    </source>
</evidence>
<dbReference type="GO" id="GO:0016705">
    <property type="term" value="F:oxidoreductase activity, acting on paired donors, with incorporation or reduction of molecular oxygen"/>
    <property type="evidence" value="ECO:0007669"/>
    <property type="project" value="InterPro"/>
</dbReference>
<keyword evidence="5 11" id="KW-0479">Metal-binding</keyword>
<dbReference type="GO" id="GO:0016020">
    <property type="term" value="C:membrane"/>
    <property type="evidence" value="ECO:0007669"/>
    <property type="project" value="UniProtKB-SubCell"/>
</dbReference>
<dbReference type="Proteomes" id="UP000306102">
    <property type="component" value="Unassembled WGS sequence"/>
</dbReference>
<accession>A0A4S4D8H3</accession>
<evidence type="ECO:0000256" key="8">
    <source>
        <dbReference type="ARBA" id="ARBA00023004"/>
    </source>
</evidence>
<dbReference type="InterPro" id="IPR002401">
    <property type="entry name" value="Cyt_P450_E_grp-I"/>
</dbReference>
<dbReference type="InterPro" id="IPR017972">
    <property type="entry name" value="Cyt_P450_CS"/>
</dbReference>
<keyword evidence="8 11" id="KW-0408">Iron</keyword>
<evidence type="ECO:0000256" key="11">
    <source>
        <dbReference type="PIRSR" id="PIRSR602401-1"/>
    </source>
</evidence>
<evidence type="ECO:0000256" key="5">
    <source>
        <dbReference type="ARBA" id="ARBA00022723"/>
    </source>
</evidence>
<keyword evidence="15" id="KW-1185">Reference proteome</keyword>
<dbReference type="InterPro" id="IPR036396">
    <property type="entry name" value="Cyt_P450_sf"/>
</dbReference>
<dbReference type="PROSITE" id="PS00086">
    <property type="entry name" value="CYTOCHROME_P450"/>
    <property type="match status" value="1"/>
</dbReference>
<evidence type="ECO:0000256" key="2">
    <source>
        <dbReference type="ARBA" id="ARBA00010617"/>
    </source>
</evidence>
<keyword evidence="10 13" id="KW-0472">Membrane</keyword>
<evidence type="ECO:0000313" key="14">
    <source>
        <dbReference type="EMBL" id="THF98754.1"/>
    </source>
</evidence>
<comment type="subcellular location">
    <subcellularLocation>
        <location evidence="1">Membrane</location>
    </subcellularLocation>
</comment>
<evidence type="ECO:0000313" key="15">
    <source>
        <dbReference type="Proteomes" id="UP000306102"/>
    </source>
</evidence>
<keyword evidence="3 11" id="KW-0349">Heme</keyword>
<dbReference type="PANTHER" id="PTHR47955">
    <property type="entry name" value="CYTOCHROME P450 FAMILY 71 PROTEIN"/>
    <property type="match status" value="1"/>
</dbReference>
<evidence type="ECO:0000256" key="9">
    <source>
        <dbReference type="ARBA" id="ARBA00023033"/>
    </source>
</evidence>
<dbReference type="GO" id="GO:0020037">
    <property type="term" value="F:heme binding"/>
    <property type="evidence" value="ECO:0007669"/>
    <property type="project" value="InterPro"/>
</dbReference>
<sequence>MVAQFPFSLTTLFYLILFLFMLVKQWIRPKTRTTIRNLPPGPWKLPLIRNIHQLSSLAHRSLRDLATKHRPLMHLQLGHVPAIVVSSPRQAKMVMTTHDLALANRPRLLVAETLLYCSDIGFSPYGGYLRQMRKICTEELLSASKVRYFRGIRENEVSDLIEYVKLSSGVPVNLSEKLHDLTSNITCKAAVGKKCRDQEVLMELMKDTTSLAGGFDLADLFPSIKLLHVVSGMKPKLMKMHKKIDDVLESIITERRMASTEESEQREEDLLDVLLRLEKTGGLQFPITDDDIKAIIFDMFTGSTETSSTTVEWAMAELMKNPTVMKKAQAELRQSLLKLNEKRRFPHETHIQKLNYLKMHHCCSQEKAESLAILMDTTYPPIPKSLSMLGPFGRDPNHWDDAQSFMPERFQHSSIDFVGNNFEFILFGAGRRICPGMLFGSVNVELPLALLLYHFDWELPGEMKPEDLDMNDTARN</sequence>
<evidence type="ECO:0000256" key="3">
    <source>
        <dbReference type="ARBA" id="ARBA00022617"/>
    </source>
</evidence>
<protein>
    <submittedName>
        <fullName evidence="14">Uncharacterized protein</fullName>
    </submittedName>
</protein>
<feature type="binding site" description="axial binding residue" evidence="11">
    <location>
        <position position="434"/>
    </location>
    <ligand>
        <name>heme</name>
        <dbReference type="ChEBI" id="CHEBI:30413"/>
    </ligand>
    <ligandPart>
        <name>Fe</name>
        <dbReference type="ChEBI" id="CHEBI:18248"/>
    </ligandPart>
</feature>
<dbReference type="CDD" id="cd11072">
    <property type="entry name" value="CYP71-like"/>
    <property type="match status" value="1"/>
</dbReference>
<keyword evidence="4 13" id="KW-0812">Transmembrane</keyword>
<dbReference type="EMBL" id="SDRB02012143">
    <property type="protein sequence ID" value="THF98754.1"/>
    <property type="molecule type" value="Genomic_DNA"/>
</dbReference>
<evidence type="ECO:0000256" key="12">
    <source>
        <dbReference type="RuleBase" id="RU000461"/>
    </source>
</evidence>
<keyword evidence="6 13" id="KW-1133">Transmembrane helix</keyword>
<dbReference type="GO" id="GO:0005506">
    <property type="term" value="F:iron ion binding"/>
    <property type="evidence" value="ECO:0007669"/>
    <property type="project" value="InterPro"/>
</dbReference>
<dbReference type="InterPro" id="IPR001128">
    <property type="entry name" value="Cyt_P450"/>
</dbReference>
<dbReference type="SUPFAM" id="SSF48264">
    <property type="entry name" value="Cytochrome P450"/>
    <property type="match status" value="1"/>
</dbReference>
<dbReference type="GO" id="GO:0004497">
    <property type="term" value="F:monooxygenase activity"/>
    <property type="evidence" value="ECO:0007669"/>
    <property type="project" value="UniProtKB-KW"/>
</dbReference>
<dbReference type="PRINTS" id="PR00463">
    <property type="entry name" value="EP450I"/>
</dbReference>
<evidence type="ECO:0000256" key="1">
    <source>
        <dbReference type="ARBA" id="ARBA00004370"/>
    </source>
</evidence>
<organism evidence="14 15">
    <name type="scientific">Camellia sinensis var. sinensis</name>
    <name type="common">China tea</name>
    <dbReference type="NCBI Taxonomy" id="542762"/>
    <lineage>
        <taxon>Eukaryota</taxon>
        <taxon>Viridiplantae</taxon>
        <taxon>Streptophyta</taxon>
        <taxon>Embryophyta</taxon>
        <taxon>Tracheophyta</taxon>
        <taxon>Spermatophyta</taxon>
        <taxon>Magnoliopsida</taxon>
        <taxon>eudicotyledons</taxon>
        <taxon>Gunneridae</taxon>
        <taxon>Pentapetalae</taxon>
        <taxon>asterids</taxon>
        <taxon>Ericales</taxon>
        <taxon>Theaceae</taxon>
        <taxon>Camellia</taxon>
    </lineage>
</organism>
<comment type="cofactor">
    <cofactor evidence="11">
        <name>heme</name>
        <dbReference type="ChEBI" id="CHEBI:30413"/>
    </cofactor>
</comment>
<dbReference type="PANTHER" id="PTHR47955:SF9">
    <property type="entry name" value="PREMNASPIRODIENE OXYGENASE-LIKE"/>
    <property type="match status" value="1"/>
</dbReference>
<proteinExistence type="inferred from homology"/>